<dbReference type="PROSITE" id="PS50162">
    <property type="entry name" value="RECA_2"/>
    <property type="match status" value="1"/>
</dbReference>
<dbReference type="Pfam" id="PF08423">
    <property type="entry name" value="Rad51"/>
    <property type="match status" value="1"/>
</dbReference>
<dbReference type="InterPro" id="IPR013632">
    <property type="entry name" value="Rad51_C"/>
</dbReference>
<dbReference type="OrthoDB" id="336321at2759"/>
<dbReference type="Proteomes" id="UP000230002">
    <property type="component" value="Unassembled WGS sequence"/>
</dbReference>
<dbReference type="GO" id="GO:0033063">
    <property type="term" value="C:Rad51B-Rad51C-Rad51D-XRCC2 complex"/>
    <property type="evidence" value="ECO:0007669"/>
    <property type="project" value="TreeGrafter"/>
</dbReference>
<dbReference type="PANTHER" id="PTHR46457:SF1">
    <property type="entry name" value="DNA REPAIR PROTEIN RAD51 HOMOLOG 4"/>
    <property type="match status" value="1"/>
</dbReference>
<comment type="subcellular location">
    <subcellularLocation>
        <location evidence="1">Nucleus</location>
    </subcellularLocation>
</comment>
<dbReference type="EMBL" id="AYKW01000003">
    <property type="protein sequence ID" value="PIL35313.1"/>
    <property type="molecule type" value="Genomic_DNA"/>
</dbReference>
<dbReference type="STRING" id="1077348.A0A2G8SNL6"/>
<keyword evidence="2" id="KW-0539">Nucleus</keyword>
<organism evidence="4 5">
    <name type="scientific">Ganoderma sinense ZZ0214-1</name>
    <dbReference type="NCBI Taxonomy" id="1077348"/>
    <lineage>
        <taxon>Eukaryota</taxon>
        <taxon>Fungi</taxon>
        <taxon>Dikarya</taxon>
        <taxon>Basidiomycota</taxon>
        <taxon>Agaricomycotina</taxon>
        <taxon>Agaricomycetes</taxon>
        <taxon>Polyporales</taxon>
        <taxon>Polyporaceae</taxon>
        <taxon>Ganoderma</taxon>
    </lineage>
</organism>
<accession>A0A2G8SNL6</accession>
<dbReference type="GO" id="GO:0005815">
    <property type="term" value="C:microtubule organizing center"/>
    <property type="evidence" value="ECO:0007669"/>
    <property type="project" value="TreeGrafter"/>
</dbReference>
<comment type="caution">
    <text evidence="4">The sequence shown here is derived from an EMBL/GenBank/DDBJ whole genome shotgun (WGS) entry which is preliminary data.</text>
</comment>
<dbReference type="GO" id="GO:0140664">
    <property type="term" value="F:ATP-dependent DNA damage sensor activity"/>
    <property type="evidence" value="ECO:0007669"/>
    <property type="project" value="InterPro"/>
</dbReference>
<evidence type="ECO:0000256" key="1">
    <source>
        <dbReference type="ARBA" id="ARBA00004123"/>
    </source>
</evidence>
<proteinExistence type="predicted"/>
<evidence type="ECO:0000313" key="4">
    <source>
        <dbReference type="EMBL" id="PIL35313.1"/>
    </source>
</evidence>
<sequence>MRLQSCVPPLKPEVVQILQDIDVKTDTDLLLAGDPIDIFAKLPPGHGISLKDFNHIVAQVAEVAAAAPVYGDKLFERETKRKEDVFTEDLLVGLPDVDALLGGFNSARIVELSGDRGSGKTALALQVALRHLAHVGDSSVLWIDSAGEFSPERVALVLEQIGGPHSATALERLQVSLAFDIEAVHAVLEELRQSLTIAQGDGVQGTRCIIIDSIASLLGPMLSATSSQGHATMTTFMHQLRALAELFSLTIIVTNSSTSLGQKNPKPRNPDAVFEIRRKPALGPSFTFLTDATLWLSKRRPEPDNRVDEGSTLHTVEVMRSRSARSKTWARFKIRNGLIVEP</sequence>
<dbReference type="PANTHER" id="PTHR46457">
    <property type="entry name" value="DNA REPAIR PROTEIN RAD51 HOMOLOG 4"/>
    <property type="match status" value="1"/>
</dbReference>
<dbReference type="Gene3D" id="3.40.50.300">
    <property type="entry name" value="P-loop containing nucleotide triphosphate hydrolases"/>
    <property type="match status" value="1"/>
</dbReference>
<dbReference type="GO" id="GO:0000724">
    <property type="term" value="P:double-strand break repair via homologous recombination"/>
    <property type="evidence" value="ECO:0007669"/>
    <property type="project" value="TreeGrafter"/>
</dbReference>
<keyword evidence="5" id="KW-1185">Reference proteome</keyword>
<name>A0A2G8SNL6_9APHY</name>
<dbReference type="GO" id="GO:0000400">
    <property type="term" value="F:four-way junction DNA binding"/>
    <property type="evidence" value="ECO:0007669"/>
    <property type="project" value="TreeGrafter"/>
</dbReference>
<dbReference type="AlphaFoldDB" id="A0A2G8SNL6"/>
<dbReference type="SMART" id="SM00382">
    <property type="entry name" value="AAA"/>
    <property type="match status" value="1"/>
</dbReference>
<dbReference type="GO" id="GO:0007131">
    <property type="term" value="P:reciprocal meiotic recombination"/>
    <property type="evidence" value="ECO:0007669"/>
    <property type="project" value="TreeGrafter"/>
</dbReference>
<evidence type="ECO:0000259" key="3">
    <source>
        <dbReference type="PROSITE" id="PS50162"/>
    </source>
</evidence>
<dbReference type="GO" id="GO:0042148">
    <property type="term" value="P:DNA strand invasion"/>
    <property type="evidence" value="ECO:0007669"/>
    <property type="project" value="TreeGrafter"/>
</dbReference>
<dbReference type="InterPro" id="IPR020588">
    <property type="entry name" value="RecA_ATP-bd"/>
</dbReference>
<protein>
    <recommendedName>
        <fullName evidence="3">RecA family profile 1 domain-containing protein</fullName>
    </recommendedName>
</protein>
<dbReference type="GO" id="GO:0000723">
    <property type="term" value="P:telomere maintenance"/>
    <property type="evidence" value="ECO:0007669"/>
    <property type="project" value="TreeGrafter"/>
</dbReference>
<dbReference type="SUPFAM" id="SSF52540">
    <property type="entry name" value="P-loop containing nucleoside triphosphate hydrolases"/>
    <property type="match status" value="1"/>
</dbReference>
<evidence type="ECO:0000256" key="2">
    <source>
        <dbReference type="ARBA" id="ARBA00023242"/>
    </source>
</evidence>
<dbReference type="GO" id="GO:0003697">
    <property type="term" value="F:single-stranded DNA binding"/>
    <property type="evidence" value="ECO:0007669"/>
    <property type="project" value="TreeGrafter"/>
</dbReference>
<evidence type="ECO:0000313" key="5">
    <source>
        <dbReference type="Proteomes" id="UP000230002"/>
    </source>
</evidence>
<dbReference type="InterPro" id="IPR051988">
    <property type="entry name" value="HRR_RAD51_Paralog"/>
</dbReference>
<dbReference type="GO" id="GO:0005524">
    <property type="term" value="F:ATP binding"/>
    <property type="evidence" value="ECO:0007669"/>
    <property type="project" value="InterPro"/>
</dbReference>
<dbReference type="GO" id="GO:0005657">
    <property type="term" value="C:replication fork"/>
    <property type="evidence" value="ECO:0007669"/>
    <property type="project" value="TreeGrafter"/>
</dbReference>
<reference evidence="4 5" key="1">
    <citation type="journal article" date="2015" name="Sci. Rep.">
        <title>Chromosome-level genome map provides insights into diverse defense mechanisms in the medicinal fungus Ganoderma sinense.</title>
        <authorList>
            <person name="Zhu Y."/>
            <person name="Xu J."/>
            <person name="Sun C."/>
            <person name="Zhou S."/>
            <person name="Xu H."/>
            <person name="Nelson D.R."/>
            <person name="Qian J."/>
            <person name="Song J."/>
            <person name="Luo H."/>
            <person name="Xiang L."/>
            <person name="Li Y."/>
            <person name="Xu Z."/>
            <person name="Ji A."/>
            <person name="Wang L."/>
            <person name="Lu S."/>
            <person name="Hayward A."/>
            <person name="Sun W."/>
            <person name="Li X."/>
            <person name="Schwartz D.C."/>
            <person name="Wang Y."/>
            <person name="Chen S."/>
        </authorList>
    </citation>
    <scope>NUCLEOTIDE SEQUENCE [LARGE SCALE GENOMIC DNA]</scope>
    <source>
        <strain evidence="4 5">ZZ0214-1</strain>
    </source>
</reference>
<dbReference type="InterPro" id="IPR003593">
    <property type="entry name" value="AAA+_ATPase"/>
</dbReference>
<dbReference type="InterPro" id="IPR027417">
    <property type="entry name" value="P-loop_NTPase"/>
</dbReference>
<gene>
    <name evidence="4" type="ORF">GSI_02038</name>
</gene>
<feature type="domain" description="RecA family profile 1" evidence="3">
    <location>
        <begin position="86"/>
        <end position="257"/>
    </location>
</feature>